<evidence type="ECO:0000313" key="3">
    <source>
        <dbReference type="Proteomes" id="UP000255103"/>
    </source>
</evidence>
<sequence>MLWRLWLGIVCAVSMGFALNLEPVSKKIAEVNGKILTFEANGLKVGQSGIVLAQNGDYNVIIASAVIERIESGNAYARFAPFENIAQKYLPTPQATPTKDDKVIFGGFYNKAIAIAPDQESYNKILSVNPTHFVHIDLFAAFLAKDGINDPKPKHLREFCNAYSIGLVYILASNGLNVLDCQSFALLEVQPFNKPQLEKTQAPFFSRIANIDTGSLASKLRSKKSRQYFKYYDELLSPSIKAFNAINKE</sequence>
<proteinExistence type="predicted"/>
<gene>
    <name evidence="2" type="primary">pgbA</name>
    <name evidence="2" type="ORF">NCTC12219_00245</name>
</gene>
<feature type="domain" description="Plasminogen-binding protein PgbA N-terminal" evidence="1">
    <location>
        <begin position="25"/>
        <end position="236"/>
    </location>
</feature>
<evidence type="ECO:0000313" key="2">
    <source>
        <dbReference type="EMBL" id="STP10386.1"/>
    </source>
</evidence>
<dbReference type="RefSeq" id="WP_115721268.1">
    <property type="nucleotide sequence ID" value="NZ_UGHX01000001.1"/>
</dbReference>
<dbReference type="Pfam" id="PF15436">
    <property type="entry name" value="PGBA_N"/>
    <property type="match status" value="1"/>
</dbReference>
<dbReference type="AlphaFoldDB" id="A0A377JQZ9"/>
<evidence type="ECO:0000259" key="1">
    <source>
        <dbReference type="Pfam" id="PF15436"/>
    </source>
</evidence>
<dbReference type="InterPro" id="IPR029276">
    <property type="entry name" value="PgbA_N"/>
</dbReference>
<organism evidence="2 3">
    <name type="scientific">Helicobacter cinaedi</name>
    <dbReference type="NCBI Taxonomy" id="213"/>
    <lineage>
        <taxon>Bacteria</taxon>
        <taxon>Pseudomonadati</taxon>
        <taxon>Campylobacterota</taxon>
        <taxon>Epsilonproteobacteria</taxon>
        <taxon>Campylobacterales</taxon>
        <taxon>Helicobacteraceae</taxon>
        <taxon>Helicobacter</taxon>
    </lineage>
</organism>
<accession>A0A377JQZ9</accession>
<protein>
    <submittedName>
        <fullName evidence="2">Putative plasminogen binding protein</fullName>
    </submittedName>
</protein>
<name>A0A377JQZ9_9HELI</name>
<dbReference type="Proteomes" id="UP000255103">
    <property type="component" value="Unassembled WGS sequence"/>
</dbReference>
<dbReference type="EMBL" id="UGHX01000001">
    <property type="protein sequence ID" value="STP10386.1"/>
    <property type="molecule type" value="Genomic_DNA"/>
</dbReference>
<reference evidence="2 3" key="1">
    <citation type="submission" date="2018-06" db="EMBL/GenBank/DDBJ databases">
        <authorList>
            <consortium name="Pathogen Informatics"/>
            <person name="Doyle S."/>
        </authorList>
    </citation>
    <scope>NUCLEOTIDE SEQUENCE [LARGE SCALE GENOMIC DNA]</scope>
    <source>
        <strain evidence="2 3">NCTC12219</strain>
    </source>
</reference>